<dbReference type="AlphaFoldDB" id="A0A9Q1GVW0"/>
<name>A0A9Q1GVW0_9CARY</name>
<accession>A0A9Q1GVW0</accession>
<dbReference type="InterPro" id="IPR040420">
    <property type="entry name" value="At1g76660-like"/>
</dbReference>
<dbReference type="PANTHER" id="PTHR31798">
    <property type="entry name" value="HYDROXYPROLINE-RICH GLYCOPROTEIN-LIKE"/>
    <property type="match status" value="1"/>
</dbReference>
<dbReference type="OrthoDB" id="1927968at2759"/>
<proteinExistence type="predicted"/>
<dbReference type="Proteomes" id="UP001153076">
    <property type="component" value="Unassembled WGS sequence"/>
</dbReference>
<gene>
    <name evidence="2" type="ORF">Cgig2_021899</name>
</gene>
<organism evidence="2 3">
    <name type="scientific">Carnegiea gigantea</name>
    <dbReference type="NCBI Taxonomy" id="171969"/>
    <lineage>
        <taxon>Eukaryota</taxon>
        <taxon>Viridiplantae</taxon>
        <taxon>Streptophyta</taxon>
        <taxon>Embryophyta</taxon>
        <taxon>Tracheophyta</taxon>
        <taxon>Spermatophyta</taxon>
        <taxon>Magnoliopsida</taxon>
        <taxon>eudicotyledons</taxon>
        <taxon>Gunneridae</taxon>
        <taxon>Pentapetalae</taxon>
        <taxon>Caryophyllales</taxon>
        <taxon>Cactineae</taxon>
        <taxon>Cactaceae</taxon>
        <taxon>Cactoideae</taxon>
        <taxon>Echinocereeae</taxon>
        <taxon>Carnegiea</taxon>
    </lineage>
</organism>
<evidence type="ECO:0000313" key="3">
    <source>
        <dbReference type="Proteomes" id="UP001153076"/>
    </source>
</evidence>
<reference evidence="2" key="1">
    <citation type="submission" date="2022-04" db="EMBL/GenBank/DDBJ databases">
        <title>Carnegiea gigantea Genome sequencing and assembly v2.</title>
        <authorList>
            <person name="Copetti D."/>
            <person name="Sanderson M.J."/>
            <person name="Burquez A."/>
            <person name="Wojciechowski M.F."/>
        </authorList>
    </citation>
    <scope>NUCLEOTIDE SEQUENCE</scope>
    <source>
        <strain evidence="2">SGP5-SGP5p</strain>
        <tissue evidence="2">Aerial part</tissue>
    </source>
</reference>
<dbReference type="PANTHER" id="PTHR31798:SF2">
    <property type="entry name" value="HYDROXYPROLINE-RICH GLYCOPROTEIN FAMILY PROTEIN"/>
    <property type="match status" value="1"/>
</dbReference>
<evidence type="ECO:0000313" key="2">
    <source>
        <dbReference type="EMBL" id="KAJ8426346.1"/>
    </source>
</evidence>
<sequence length="421" mass="44843">MSRGRNGEMRNVNSAAETINAAATAIASAESRISPPSVQKNSKRIGHAVLVPEPTISMAGSTASPPASATQAPVVRIPFVAPPSSPASFLPSEPPSALQSPAGSVGLNSISANMYSPGGPRSIFSIGPYAHETQLVTPPVFSTYTTEPSTAPFTPPPESVHLTTPSSPEVPFAQLLDPIHRGGDVGPRFPSSHYEFQSYLLQPGSPVGPLISPGSAMSGSGTSSPFTDRDFPGGFPYYPDIRYGVRSARDWGSQQASGAVTPDAFRPKSRDFIRQDSVVSPLPLVANGHRNNDALMDHRVSFELTAEDVVRCVEKKPTALPRALQNPDGRGHDNANGLVDDNHGTTDRAMANGEDGQRHQKQRAASLGSIKEFNFDHVNGLDPDKPCINSNWWANEKVVGREGEACTKNWSFFPMMHSGVS</sequence>
<keyword evidence="3" id="KW-1185">Reference proteome</keyword>
<dbReference type="EMBL" id="JAKOGI010001308">
    <property type="protein sequence ID" value="KAJ8426346.1"/>
    <property type="molecule type" value="Genomic_DNA"/>
</dbReference>
<evidence type="ECO:0000256" key="1">
    <source>
        <dbReference type="SAM" id="MobiDB-lite"/>
    </source>
</evidence>
<protein>
    <submittedName>
        <fullName evidence="2">Uncharacterized protein</fullName>
    </submittedName>
</protein>
<feature type="region of interest" description="Disordered" evidence="1">
    <location>
        <begin position="321"/>
        <end position="357"/>
    </location>
</feature>
<feature type="region of interest" description="Disordered" evidence="1">
    <location>
        <begin position="146"/>
        <end position="165"/>
    </location>
</feature>
<comment type="caution">
    <text evidence="2">The sequence shown here is derived from an EMBL/GenBank/DDBJ whole genome shotgun (WGS) entry which is preliminary data.</text>
</comment>